<keyword evidence="1 4" id="KW-0812">Transmembrane</keyword>
<dbReference type="GO" id="GO:0005524">
    <property type="term" value="F:ATP binding"/>
    <property type="evidence" value="ECO:0007669"/>
    <property type="project" value="InterPro"/>
</dbReference>
<keyword evidence="3 4" id="KW-0472">Membrane</keyword>
<gene>
    <name evidence="5" type="ORF">METZ01_LOCUS299918</name>
</gene>
<evidence type="ECO:0000256" key="2">
    <source>
        <dbReference type="ARBA" id="ARBA00022989"/>
    </source>
</evidence>
<dbReference type="AlphaFoldDB" id="A0A382MDN8"/>
<proteinExistence type="predicted"/>
<organism evidence="5">
    <name type="scientific">marine metagenome</name>
    <dbReference type="NCBI Taxonomy" id="408172"/>
    <lineage>
        <taxon>unclassified sequences</taxon>
        <taxon>metagenomes</taxon>
        <taxon>ecological metagenomes</taxon>
    </lineage>
</organism>
<feature type="non-terminal residue" evidence="5">
    <location>
        <position position="131"/>
    </location>
</feature>
<feature type="transmembrane region" description="Helical" evidence="4">
    <location>
        <begin position="21"/>
        <end position="48"/>
    </location>
</feature>
<accession>A0A382MDN8</accession>
<dbReference type="EMBL" id="UINC01092999">
    <property type="protein sequence ID" value="SVC47064.1"/>
    <property type="molecule type" value="Genomic_DNA"/>
</dbReference>
<dbReference type="GO" id="GO:0016020">
    <property type="term" value="C:membrane"/>
    <property type="evidence" value="ECO:0007669"/>
    <property type="project" value="InterPro"/>
</dbReference>
<protein>
    <submittedName>
        <fullName evidence="5">Uncharacterized protein</fullName>
    </submittedName>
</protein>
<sequence length="131" mass="14217">MVRAPLRHWKPVLRLVRPHRLDVATLGGVSLLGGLAEASFLVLATRTALALVGEEDKITIVGGFDLSVWPAILVAAGLVFGRLVFALAGIFFATRMTAHTGTRIRNQLATSFLHASWPIQQEESSGEFQQI</sequence>
<dbReference type="Gene3D" id="1.20.1560.10">
    <property type="entry name" value="ABC transporter type 1, transmembrane domain"/>
    <property type="match status" value="1"/>
</dbReference>
<keyword evidence="2 4" id="KW-1133">Transmembrane helix</keyword>
<dbReference type="SUPFAM" id="SSF90123">
    <property type="entry name" value="ABC transporter transmembrane region"/>
    <property type="match status" value="1"/>
</dbReference>
<evidence type="ECO:0000256" key="3">
    <source>
        <dbReference type="ARBA" id="ARBA00023136"/>
    </source>
</evidence>
<feature type="transmembrane region" description="Helical" evidence="4">
    <location>
        <begin position="68"/>
        <end position="93"/>
    </location>
</feature>
<evidence type="ECO:0000256" key="4">
    <source>
        <dbReference type="SAM" id="Phobius"/>
    </source>
</evidence>
<name>A0A382MDN8_9ZZZZ</name>
<reference evidence="5" key="1">
    <citation type="submission" date="2018-05" db="EMBL/GenBank/DDBJ databases">
        <authorList>
            <person name="Lanie J.A."/>
            <person name="Ng W.-L."/>
            <person name="Kazmierczak K.M."/>
            <person name="Andrzejewski T.M."/>
            <person name="Davidsen T.M."/>
            <person name="Wayne K.J."/>
            <person name="Tettelin H."/>
            <person name="Glass J.I."/>
            <person name="Rusch D."/>
            <person name="Podicherti R."/>
            <person name="Tsui H.-C.T."/>
            <person name="Winkler M.E."/>
        </authorList>
    </citation>
    <scope>NUCLEOTIDE SEQUENCE</scope>
</reference>
<evidence type="ECO:0000256" key="1">
    <source>
        <dbReference type="ARBA" id="ARBA00022692"/>
    </source>
</evidence>
<dbReference type="InterPro" id="IPR036640">
    <property type="entry name" value="ABC1_TM_sf"/>
</dbReference>
<evidence type="ECO:0000313" key="5">
    <source>
        <dbReference type="EMBL" id="SVC47064.1"/>
    </source>
</evidence>